<dbReference type="Proteomes" id="UP000246327">
    <property type="component" value="Segment"/>
</dbReference>
<name>B7FCA7_SIV</name>
<accession>B7FCA7</accession>
<organismHost>
    <name type="scientific">Pan troglodytes</name>
    <name type="common">Chimpanzee</name>
    <dbReference type="NCBI Taxonomy" id="9598"/>
</organismHost>
<dbReference type="EMBL" id="AM713177">
    <property type="protein sequence ID" value="CAN86231.1"/>
    <property type="molecule type" value="Genomic_DNA"/>
</dbReference>
<proteinExistence type="predicted"/>
<sequence>MGYLNGRRVKISCSVQQKTDLCGSALTAYHI</sequence>
<organism evidence="1 2">
    <name type="scientific">Simian immunodeficiency virus</name>
    <name type="common">SIV</name>
    <dbReference type="NCBI Taxonomy" id="11723"/>
    <lineage>
        <taxon>Viruses</taxon>
        <taxon>Riboviria</taxon>
        <taxon>Pararnavirae</taxon>
        <taxon>Artverviricota</taxon>
        <taxon>Revtraviricetes</taxon>
        <taxon>Ortervirales</taxon>
        <taxon>Retroviridae</taxon>
        <taxon>Orthoretrovirinae</taxon>
        <taxon>Lentivirus</taxon>
        <taxon>Lentivirus simimdef</taxon>
    </lineage>
</organism>
<gene>
    <name evidence="1" type="primary">Rev exon1</name>
</gene>
<evidence type="ECO:0000313" key="1">
    <source>
        <dbReference type="EMBL" id="CAN86231.1"/>
    </source>
</evidence>
<organismHost>
    <name type="scientific">Cercopithecidae</name>
    <name type="common">Old World monkeys</name>
    <dbReference type="NCBI Taxonomy" id="9527"/>
</organismHost>
<evidence type="ECO:0000313" key="2">
    <source>
        <dbReference type="Proteomes" id="UP000246327"/>
    </source>
</evidence>
<protein>
    <submittedName>
        <fullName evidence="1">Rev protein</fullName>
    </submittedName>
</protein>
<reference evidence="1 2" key="1">
    <citation type="journal article" date="2009" name="J. Virol.">
        <title>Full-length genome characterization of a novel simian immunodeficiency virus lineage (SIVolc) from olive Colobus (Procolobus verus) and new SIVwrcPbb strains from Western Red Colobus (Piliocolobus badius badius) from the Tai Forest in Ivory Coast.</title>
        <authorList>
            <person name="Liegeois F."/>
            <person name="Lafay B."/>
            <person name="Formenty P."/>
            <person name="Locatelli S."/>
            <person name="Courgnaud V."/>
            <person name="Delaporte E."/>
            <person name="Peeters M."/>
        </authorList>
    </citation>
    <scope>NUCLEOTIDE SEQUENCE [LARGE SCALE GENOMIC DNA]</scope>
    <source>
        <strain evidence="1 2">SIVwrc</strain>
    </source>
</reference>